<evidence type="ECO:0000313" key="3">
    <source>
        <dbReference type="EMBL" id="MBT1702800.1"/>
    </source>
</evidence>
<keyword evidence="1" id="KW-0812">Transmembrane</keyword>
<organism evidence="3 4">
    <name type="scientific">Chryseosolibacter indicus</name>
    <dbReference type="NCBI Taxonomy" id="2782351"/>
    <lineage>
        <taxon>Bacteria</taxon>
        <taxon>Pseudomonadati</taxon>
        <taxon>Bacteroidota</taxon>
        <taxon>Cytophagia</taxon>
        <taxon>Cytophagales</taxon>
        <taxon>Chryseotaleaceae</taxon>
        <taxon>Chryseosolibacter</taxon>
    </lineage>
</organism>
<dbReference type="RefSeq" id="WP_254152765.1">
    <property type="nucleotide sequence ID" value="NZ_JAHESD010000008.1"/>
</dbReference>
<dbReference type="EMBL" id="JAHESD010000008">
    <property type="protein sequence ID" value="MBT1702800.1"/>
    <property type="molecule type" value="Genomic_DNA"/>
</dbReference>
<accession>A0ABS5VPN0</accession>
<dbReference type="Proteomes" id="UP000772618">
    <property type="component" value="Unassembled WGS sequence"/>
</dbReference>
<dbReference type="SUPFAM" id="SSF55781">
    <property type="entry name" value="GAF domain-like"/>
    <property type="match status" value="1"/>
</dbReference>
<feature type="transmembrane region" description="Helical" evidence="1">
    <location>
        <begin position="51"/>
        <end position="69"/>
    </location>
</feature>
<reference evidence="3 4" key="1">
    <citation type="submission" date="2021-05" db="EMBL/GenBank/DDBJ databases">
        <title>A Polyphasic approach of four new species of the genus Ohtaekwangia: Ohtaekwangia histidinii sp. nov., Ohtaekwangia cretensis sp. nov., Ohtaekwangia indiensis sp. nov., Ohtaekwangia reichenbachii sp. nov. from diverse environment.</title>
        <authorList>
            <person name="Octaviana S."/>
        </authorList>
    </citation>
    <scope>NUCLEOTIDE SEQUENCE [LARGE SCALE GENOMIC DNA]</scope>
    <source>
        <strain evidence="3 4">PWU20</strain>
    </source>
</reference>
<evidence type="ECO:0000256" key="1">
    <source>
        <dbReference type="SAM" id="Phobius"/>
    </source>
</evidence>
<dbReference type="InterPro" id="IPR029016">
    <property type="entry name" value="GAF-like_dom_sf"/>
</dbReference>
<dbReference type="Pfam" id="PF13185">
    <property type="entry name" value="GAF_2"/>
    <property type="match status" value="1"/>
</dbReference>
<sequence>MMELLKDHYKVGLFLAGLFFLGIIYSIYSIYSLPHELSLTSGYQSVFTPVYTTLGITFILGGITIWYALQYKNEVIVFRDKKLESAFAANEANDAGSQTTISLESVKANLQQAKSTKELMHAALQAICKQLDAGQGAVYATSEKEGKRIVELQGGYALSIGESTVLSYEFGEGLVGQSAAGNKTLYVDEVPDGYVKIISGLGSASPKYLLVVPIQEANKTLGVMEIASFTPITEDQRKFVEESAQLIANSING</sequence>
<feature type="transmembrane region" description="Helical" evidence="1">
    <location>
        <begin position="12"/>
        <end position="31"/>
    </location>
</feature>
<keyword evidence="1" id="KW-0472">Membrane</keyword>
<evidence type="ECO:0000313" key="4">
    <source>
        <dbReference type="Proteomes" id="UP000772618"/>
    </source>
</evidence>
<feature type="domain" description="GAF" evidence="2">
    <location>
        <begin position="114"/>
        <end position="251"/>
    </location>
</feature>
<dbReference type="Gene3D" id="3.30.450.40">
    <property type="match status" value="1"/>
</dbReference>
<protein>
    <submittedName>
        <fullName evidence="3">GAF domain-containing protein</fullName>
    </submittedName>
</protein>
<dbReference type="InterPro" id="IPR003018">
    <property type="entry name" value="GAF"/>
</dbReference>
<keyword evidence="1" id="KW-1133">Transmembrane helix</keyword>
<evidence type="ECO:0000259" key="2">
    <source>
        <dbReference type="Pfam" id="PF13185"/>
    </source>
</evidence>
<name>A0ABS5VPN0_9BACT</name>
<keyword evidence="4" id="KW-1185">Reference proteome</keyword>
<proteinExistence type="predicted"/>
<comment type="caution">
    <text evidence="3">The sequence shown here is derived from an EMBL/GenBank/DDBJ whole genome shotgun (WGS) entry which is preliminary data.</text>
</comment>
<gene>
    <name evidence="3" type="ORF">KK060_05890</name>
</gene>